<reference evidence="1" key="2">
    <citation type="submission" date="2022-01" db="EMBL/GenBank/DDBJ databases">
        <authorList>
            <person name="Yamashiro T."/>
            <person name="Shiraishi A."/>
            <person name="Satake H."/>
            <person name="Nakayama K."/>
        </authorList>
    </citation>
    <scope>NUCLEOTIDE SEQUENCE</scope>
</reference>
<reference evidence="1" key="1">
    <citation type="journal article" date="2022" name="Int. J. Mol. Sci.">
        <title>Draft Genome of Tanacetum Coccineum: Genomic Comparison of Closely Related Tanacetum-Family Plants.</title>
        <authorList>
            <person name="Yamashiro T."/>
            <person name="Shiraishi A."/>
            <person name="Nakayama K."/>
            <person name="Satake H."/>
        </authorList>
    </citation>
    <scope>NUCLEOTIDE SEQUENCE</scope>
</reference>
<gene>
    <name evidence="1" type="ORF">Tco_0857670</name>
</gene>
<accession>A0ABQ5B7Z0</accession>
<name>A0ABQ5B7Z0_9ASTR</name>
<evidence type="ECO:0000313" key="1">
    <source>
        <dbReference type="EMBL" id="GJT10628.1"/>
    </source>
</evidence>
<keyword evidence="2" id="KW-1185">Reference proteome</keyword>
<dbReference type="Proteomes" id="UP001151760">
    <property type="component" value="Unassembled WGS sequence"/>
</dbReference>
<evidence type="ECO:0000313" key="2">
    <source>
        <dbReference type="Proteomes" id="UP001151760"/>
    </source>
</evidence>
<sequence>MVANTKTEINHQKSRNLALSKSICDTQRRYSELKVHVHLSNPKKGRTPVWLLKKTESEKPGLQEFSSDALSQLLLIITFSELGMHDHKPNDLSSSKLVQKLFPLADNTATSR</sequence>
<organism evidence="1 2">
    <name type="scientific">Tanacetum coccineum</name>
    <dbReference type="NCBI Taxonomy" id="301880"/>
    <lineage>
        <taxon>Eukaryota</taxon>
        <taxon>Viridiplantae</taxon>
        <taxon>Streptophyta</taxon>
        <taxon>Embryophyta</taxon>
        <taxon>Tracheophyta</taxon>
        <taxon>Spermatophyta</taxon>
        <taxon>Magnoliopsida</taxon>
        <taxon>eudicotyledons</taxon>
        <taxon>Gunneridae</taxon>
        <taxon>Pentapetalae</taxon>
        <taxon>asterids</taxon>
        <taxon>campanulids</taxon>
        <taxon>Asterales</taxon>
        <taxon>Asteraceae</taxon>
        <taxon>Asteroideae</taxon>
        <taxon>Anthemideae</taxon>
        <taxon>Anthemidinae</taxon>
        <taxon>Tanacetum</taxon>
    </lineage>
</organism>
<protein>
    <submittedName>
        <fullName evidence="1">Uncharacterized protein</fullName>
    </submittedName>
</protein>
<proteinExistence type="predicted"/>
<comment type="caution">
    <text evidence="1">The sequence shown here is derived from an EMBL/GenBank/DDBJ whole genome shotgun (WGS) entry which is preliminary data.</text>
</comment>
<dbReference type="EMBL" id="BQNB010013002">
    <property type="protein sequence ID" value="GJT10628.1"/>
    <property type="molecule type" value="Genomic_DNA"/>
</dbReference>